<keyword evidence="2" id="KW-1185">Reference proteome</keyword>
<name>A0ABU1SJX2_9HYPH</name>
<organism evidence="1 2">
    <name type="scientific">Rhizobium miluonense</name>
    <dbReference type="NCBI Taxonomy" id="411945"/>
    <lineage>
        <taxon>Bacteria</taxon>
        <taxon>Pseudomonadati</taxon>
        <taxon>Pseudomonadota</taxon>
        <taxon>Alphaproteobacteria</taxon>
        <taxon>Hyphomicrobiales</taxon>
        <taxon>Rhizobiaceae</taxon>
        <taxon>Rhizobium/Agrobacterium group</taxon>
        <taxon>Rhizobium</taxon>
    </lineage>
</organism>
<dbReference type="EMBL" id="JAVDUP010000001">
    <property type="protein sequence ID" value="MDR6898647.1"/>
    <property type="molecule type" value="Genomic_DNA"/>
</dbReference>
<proteinExistence type="predicted"/>
<protein>
    <submittedName>
        <fullName evidence="1">Uncharacterized protein</fullName>
    </submittedName>
</protein>
<gene>
    <name evidence="1" type="ORF">J2W52_000235</name>
</gene>
<evidence type="ECO:0000313" key="2">
    <source>
        <dbReference type="Proteomes" id="UP001250791"/>
    </source>
</evidence>
<evidence type="ECO:0000313" key="1">
    <source>
        <dbReference type="EMBL" id="MDR6898647.1"/>
    </source>
</evidence>
<sequence length="35" mass="3870">MTLAPYLPVAARSLSLQPFRPGPCRHRCFIATRAA</sequence>
<reference evidence="1 2" key="1">
    <citation type="submission" date="2023-07" db="EMBL/GenBank/DDBJ databases">
        <title>Sorghum-associated microbial communities from plants grown in Nebraska, USA.</title>
        <authorList>
            <person name="Schachtman D."/>
        </authorList>
    </citation>
    <scope>NUCLEOTIDE SEQUENCE [LARGE SCALE GENOMIC DNA]</scope>
    <source>
        <strain evidence="1 2">3199</strain>
    </source>
</reference>
<comment type="caution">
    <text evidence="1">The sequence shown here is derived from an EMBL/GenBank/DDBJ whole genome shotgun (WGS) entry which is preliminary data.</text>
</comment>
<dbReference type="Proteomes" id="UP001250791">
    <property type="component" value="Unassembled WGS sequence"/>
</dbReference>
<accession>A0ABU1SJX2</accession>